<dbReference type="InterPro" id="IPR036388">
    <property type="entry name" value="WH-like_DNA-bd_sf"/>
</dbReference>
<evidence type="ECO:0000259" key="1">
    <source>
        <dbReference type="SMART" id="SM00421"/>
    </source>
</evidence>
<sequence length="191" mass="20542">MLIGLPLLETLNRMGCGGLILTTDGEVSALNERARVLLQRELDLPEEIVTALPETGRAVMKALLSRAETRFRLDAESWVQLSRPGQRALVLQAMPLPQAGLAGPHTVVILIDLDELPPVRPATLEAMFGLTPAEARLAVLLTCGATPSEVARSQGLSVATVRSQLGAIFVKTRTRRQSELVALVARLSILP</sequence>
<dbReference type="Gene3D" id="1.10.10.10">
    <property type="entry name" value="Winged helix-like DNA-binding domain superfamily/Winged helix DNA-binding domain"/>
    <property type="match status" value="1"/>
</dbReference>
<dbReference type="SUPFAM" id="SSF46894">
    <property type="entry name" value="C-terminal effector domain of the bipartite response regulators"/>
    <property type="match status" value="1"/>
</dbReference>
<name>A0ABQ4RQB4_9HYPH</name>
<dbReference type="SMART" id="SM00421">
    <property type="entry name" value="HTH_LUXR"/>
    <property type="match status" value="1"/>
</dbReference>
<gene>
    <name evidence="2" type="ORF">OCOJLMKI_0135</name>
</gene>
<dbReference type="InterPro" id="IPR000792">
    <property type="entry name" value="Tscrpt_reg_LuxR_C"/>
</dbReference>
<evidence type="ECO:0000313" key="2">
    <source>
        <dbReference type="EMBL" id="GJD92951.1"/>
    </source>
</evidence>
<feature type="domain" description="HTH luxR-type" evidence="1">
    <location>
        <begin position="127"/>
        <end position="184"/>
    </location>
</feature>
<dbReference type="EMBL" id="BPQP01000002">
    <property type="protein sequence ID" value="GJD92951.1"/>
    <property type="molecule type" value="Genomic_DNA"/>
</dbReference>
<comment type="caution">
    <text evidence="2">The sequence shown here is derived from an EMBL/GenBank/DDBJ whole genome shotgun (WGS) entry which is preliminary data.</text>
</comment>
<keyword evidence="3" id="KW-1185">Reference proteome</keyword>
<dbReference type="InterPro" id="IPR016032">
    <property type="entry name" value="Sig_transdc_resp-reg_C-effctor"/>
</dbReference>
<proteinExistence type="predicted"/>
<organism evidence="2 3">
    <name type="scientific">Methylobacterium iners</name>
    <dbReference type="NCBI Taxonomy" id="418707"/>
    <lineage>
        <taxon>Bacteria</taxon>
        <taxon>Pseudomonadati</taxon>
        <taxon>Pseudomonadota</taxon>
        <taxon>Alphaproteobacteria</taxon>
        <taxon>Hyphomicrobiales</taxon>
        <taxon>Methylobacteriaceae</taxon>
        <taxon>Methylobacterium</taxon>
    </lineage>
</organism>
<dbReference type="Proteomes" id="UP001055125">
    <property type="component" value="Unassembled WGS sequence"/>
</dbReference>
<evidence type="ECO:0000313" key="3">
    <source>
        <dbReference type="Proteomes" id="UP001055125"/>
    </source>
</evidence>
<protein>
    <recommendedName>
        <fullName evidence="1">HTH luxR-type domain-containing protein</fullName>
    </recommendedName>
</protein>
<reference evidence="2" key="2">
    <citation type="submission" date="2021-08" db="EMBL/GenBank/DDBJ databases">
        <authorList>
            <person name="Tani A."/>
            <person name="Ola A."/>
            <person name="Ogura Y."/>
            <person name="Katsura K."/>
            <person name="Hayashi T."/>
        </authorList>
    </citation>
    <scope>NUCLEOTIDE SEQUENCE</scope>
    <source>
        <strain evidence="2">DSM 19015</strain>
    </source>
</reference>
<reference evidence="2" key="1">
    <citation type="journal article" date="2021" name="Front. Microbiol.">
        <title>Comprehensive Comparative Genomics and Phenotyping of Methylobacterium Species.</title>
        <authorList>
            <person name="Alessa O."/>
            <person name="Ogura Y."/>
            <person name="Fujitani Y."/>
            <person name="Takami H."/>
            <person name="Hayashi T."/>
            <person name="Sahin N."/>
            <person name="Tani A."/>
        </authorList>
    </citation>
    <scope>NUCLEOTIDE SEQUENCE</scope>
    <source>
        <strain evidence="2">DSM 19015</strain>
    </source>
</reference>
<accession>A0ABQ4RQB4</accession>